<dbReference type="AlphaFoldDB" id="E3LEI2"/>
<dbReference type="EMBL" id="DS268407">
    <property type="protein sequence ID" value="EFO82169.1"/>
    <property type="molecule type" value="Genomic_DNA"/>
</dbReference>
<organism evidence="2">
    <name type="scientific">Caenorhabditis remanei</name>
    <name type="common">Caenorhabditis vulgaris</name>
    <dbReference type="NCBI Taxonomy" id="31234"/>
    <lineage>
        <taxon>Eukaryota</taxon>
        <taxon>Metazoa</taxon>
        <taxon>Ecdysozoa</taxon>
        <taxon>Nematoda</taxon>
        <taxon>Chromadorea</taxon>
        <taxon>Rhabditida</taxon>
        <taxon>Rhabditina</taxon>
        <taxon>Rhabditomorpha</taxon>
        <taxon>Rhabditoidea</taxon>
        <taxon>Rhabditidae</taxon>
        <taxon>Peloderinae</taxon>
        <taxon>Caenorhabditis</taxon>
    </lineage>
</organism>
<dbReference type="HOGENOM" id="CLU_158841_0_0_1"/>
<reference evidence="1" key="1">
    <citation type="submission" date="2007-07" db="EMBL/GenBank/DDBJ databases">
        <title>PCAP assembly of the Caenorhabditis remanei genome.</title>
        <authorList>
            <consortium name="The Caenorhabditis remanei Sequencing Consortium"/>
            <person name="Wilson R.K."/>
        </authorList>
    </citation>
    <scope>NUCLEOTIDE SEQUENCE [LARGE SCALE GENOMIC DNA]</scope>
    <source>
        <strain evidence="1">PB4641</strain>
    </source>
</reference>
<evidence type="ECO:0000313" key="1">
    <source>
        <dbReference type="EMBL" id="EFO82169.1"/>
    </source>
</evidence>
<dbReference type="KEGG" id="crq:GCK72_024250"/>
<dbReference type="CTD" id="9825417"/>
<gene>
    <name evidence="1" type="ORF">CRE_00322</name>
</gene>
<accession>E3LEI2</accession>
<protein>
    <submittedName>
        <fullName evidence="1">Uncharacterized protein</fullName>
    </submittedName>
</protein>
<name>E3LEI2_CAERE</name>
<sequence length="118" mass="13068">MFDFLNPSVKYALIVIIICAIAICSCVIIERIIKHFFPISDEELQRIMTENRRRLLPAALAALASPAAPATPAPTARQAPIVPQVIITIHPAESDDEISLQETPILRSNYYVEQVTSL</sequence>
<dbReference type="Proteomes" id="UP000008281">
    <property type="component" value="Unassembled WGS sequence"/>
</dbReference>
<proteinExistence type="predicted"/>
<dbReference type="OMA" id="AICSCVI"/>
<dbReference type="RefSeq" id="XP_003117571.2">
    <property type="nucleotide sequence ID" value="XM_003117523.2"/>
</dbReference>
<dbReference type="GeneID" id="9825417"/>
<keyword evidence="2" id="KW-1185">Reference proteome</keyword>
<dbReference type="eggNOG" id="ENOG502TJ91">
    <property type="taxonomic scope" value="Eukaryota"/>
</dbReference>
<dbReference type="FunCoup" id="E3LEI2">
    <property type="interactions" value="130"/>
</dbReference>
<evidence type="ECO:0000313" key="2">
    <source>
        <dbReference type="Proteomes" id="UP000008281"/>
    </source>
</evidence>